<evidence type="ECO:0000256" key="3">
    <source>
        <dbReference type="ARBA" id="ARBA00023157"/>
    </source>
</evidence>
<accession>E7ADC8</accession>
<evidence type="ECO:0000256" key="2">
    <source>
        <dbReference type="ARBA" id="ARBA00012865"/>
    </source>
</evidence>
<evidence type="ECO:0000313" key="5">
    <source>
        <dbReference type="EMBL" id="CBY83185.1"/>
    </source>
</evidence>
<evidence type="ECO:0000256" key="1">
    <source>
        <dbReference type="ARBA" id="ARBA00001526"/>
    </source>
</evidence>
<dbReference type="PANTHER" id="PTHR45011:SF1">
    <property type="entry name" value="DAP3-BINDING CELL DEATH ENHANCER 1"/>
    <property type="match status" value="1"/>
</dbReference>
<dbReference type="SUPFAM" id="SSF81901">
    <property type="entry name" value="HCP-like"/>
    <property type="match status" value="1"/>
</dbReference>
<keyword evidence="6" id="KW-1185">Reference proteome</keyword>
<proteinExistence type="predicted"/>
<sequence length="171" mass="19478">MDSYESLEEAVIGADALFISAYDAHENGDKQMASEYLKKASKLYFDIAIEAQKQGDYDTAVECYKQSGNTGFPVAYFILGYIYESGKGVEQDITKAMEYYQEAGEGGYAEAYTALGIFIQKVLHVVLKKIILKLKNIYKKRLIWEMLMLKKCLTFLNNKTKNKAKRQPYAK</sequence>
<name>E7ADC8_HELFC</name>
<dbReference type="GO" id="GO:0046677">
    <property type="term" value="P:response to antibiotic"/>
    <property type="evidence" value="ECO:0007669"/>
    <property type="project" value="UniProtKB-KW"/>
</dbReference>
<evidence type="ECO:0000256" key="4">
    <source>
        <dbReference type="ARBA" id="ARBA00023251"/>
    </source>
</evidence>
<gene>
    <name evidence="5" type="ordered locus">Hfelis_11010</name>
</gene>
<dbReference type="PANTHER" id="PTHR45011">
    <property type="entry name" value="DAP3-BINDING CELL DEATH ENHANCER 1"/>
    <property type="match status" value="1"/>
</dbReference>
<dbReference type="SMART" id="SM00671">
    <property type="entry name" value="SEL1"/>
    <property type="match status" value="2"/>
</dbReference>
<dbReference type="STRING" id="936155.HFELIS_11010"/>
<keyword evidence="3" id="KW-1015">Disulfide bond</keyword>
<dbReference type="InterPro" id="IPR052748">
    <property type="entry name" value="ISR_Activator"/>
</dbReference>
<dbReference type="GO" id="GO:0008800">
    <property type="term" value="F:beta-lactamase activity"/>
    <property type="evidence" value="ECO:0007669"/>
    <property type="project" value="UniProtKB-EC"/>
</dbReference>
<evidence type="ECO:0000313" key="6">
    <source>
        <dbReference type="Proteomes" id="UP000007934"/>
    </source>
</evidence>
<dbReference type="Proteomes" id="UP000007934">
    <property type="component" value="Chromosome"/>
</dbReference>
<reference evidence="5 6" key="1">
    <citation type="journal article" date="2011" name="Genome Biol. Evol.">
        <title>Comparative whole genome sequence analysis of the carcinogenic bacterial model pathogen Helicobacter felis.</title>
        <authorList>
            <person name="Arnold I.C."/>
            <person name="Zigova Z."/>
            <person name="Holden M."/>
            <person name="Lawley T.D."/>
            <person name="Rad R."/>
            <person name="Dougan G."/>
            <person name="Falkow S."/>
            <person name="Bentley S.D."/>
            <person name="Muller A."/>
        </authorList>
    </citation>
    <scope>NUCLEOTIDE SEQUENCE [LARGE SCALE GENOMIC DNA]</scope>
    <source>
        <strain evidence="6">ATCC 49179 / CCUG 28539 / NCTC 12436 / CS1</strain>
    </source>
</reference>
<dbReference type="InterPro" id="IPR011990">
    <property type="entry name" value="TPR-like_helical_dom_sf"/>
</dbReference>
<dbReference type="KEGG" id="hfe:HFELIS_11010"/>
<dbReference type="eggNOG" id="COG0790">
    <property type="taxonomic scope" value="Bacteria"/>
</dbReference>
<dbReference type="EC" id="3.5.2.6" evidence="2"/>
<dbReference type="AlphaFoldDB" id="E7ADC8"/>
<dbReference type="HOGENOM" id="CLU_1560826_0_0_7"/>
<protein>
    <recommendedName>
        <fullName evidence="2">beta-lactamase</fullName>
        <ecNumber evidence="2">3.5.2.6</ecNumber>
    </recommendedName>
</protein>
<keyword evidence="4" id="KW-0046">Antibiotic resistance</keyword>
<dbReference type="Pfam" id="PF08238">
    <property type="entry name" value="Sel1"/>
    <property type="match status" value="2"/>
</dbReference>
<dbReference type="Gene3D" id="1.25.40.10">
    <property type="entry name" value="Tetratricopeptide repeat domain"/>
    <property type="match status" value="1"/>
</dbReference>
<dbReference type="EMBL" id="FQ670179">
    <property type="protein sequence ID" value="CBY83185.1"/>
    <property type="molecule type" value="Genomic_DNA"/>
</dbReference>
<dbReference type="InterPro" id="IPR006597">
    <property type="entry name" value="Sel1-like"/>
</dbReference>
<comment type="catalytic activity">
    <reaction evidence="1">
        <text>a beta-lactam + H2O = a substituted beta-amino acid</text>
        <dbReference type="Rhea" id="RHEA:20401"/>
        <dbReference type="ChEBI" id="CHEBI:15377"/>
        <dbReference type="ChEBI" id="CHEBI:35627"/>
        <dbReference type="ChEBI" id="CHEBI:140347"/>
        <dbReference type="EC" id="3.5.2.6"/>
    </reaction>
</comment>
<organism evidence="5 6">
    <name type="scientific">Helicobacter felis (strain ATCC 49179 / CCUG 28539 / NCTC 12436 / CS1)</name>
    <dbReference type="NCBI Taxonomy" id="936155"/>
    <lineage>
        <taxon>Bacteria</taxon>
        <taxon>Pseudomonadati</taxon>
        <taxon>Campylobacterota</taxon>
        <taxon>Epsilonproteobacteria</taxon>
        <taxon>Campylobacterales</taxon>
        <taxon>Helicobacteraceae</taxon>
        <taxon>Helicobacter</taxon>
    </lineage>
</organism>
<dbReference type="OrthoDB" id="7056571at2"/>